<dbReference type="InterPro" id="IPR036179">
    <property type="entry name" value="Ig-like_dom_sf"/>
</dbReference>
<dbReference type="PANTHER" id="PTHR23411">
    <property type="entry name" value="TAPASIN"/>
    <property type="match status" value="1"/>
</dbReference>
<dbReference type="SUPFAM" id="SSF48726">
    <property type="entry name" value="Immunoglobulin"/>
    <property type="match status" value="1"/>
</dbReference>
<dbReference type="Gene3D" id="2.60.40.10">
    <property type="entry name" value="Immunoglobulins"/>
    <property type="match status" value="1"/>
</dbReference>
<dbReference type="InterPro" id="IPR003597">
    <property type="entry name" value="Ig_C1-set"/>
</dbReference>
<dbReference type="Proteomes" id="UP000261360">
    <property type="component" value="Unplaced"/>
</dbReference>
<keyword evidence="4" id="KW-1185">Reference proteome</keyword>
<dbReference type="InterPro" id="IPR013783">
    <property type="entry name" value="Ig-like_fold"/>
</dbReference>
<sequence>MLIFLKPRAFVQSLDASLSLKVAGTKAQISPAKSIKLFMSDVLTLICLVSGYSPSNIIVYWEENDQRLPPTRYTNSPAWKYPGSSTYSMSSRLNVSKTEVKSSTYSCLRVKHNRRYFW</sequence>
<feature type="domain" description="Ig-like" evidence="2">
    <location>
        <begin position="7"/>
        <end position="107"/>
    </location>
</feature>
<keyword evidence="1" id="KW-0393">Immunoglobulin domain</keyword>
<protein>
    <recommendedName>
        <fullName evidence="2">Ig-like domain-containing protein</fullName>
    </recommendedName>
</protein>
<evidence type="ECO:0000313" key="3">
    <source>
        <dbReference type="Ensembl" id="ENSSLDP00000013132.1"/>
    </source>
</evidence>
<evidence type="ECO:0000313" key="4">
    <source>
        <dbReference type="Proteomes" id="UP000261360"/>
    </source>
</evidence>
<evidence type="ECO:0000259" key="2">
    <source>
        <dbReference type="PROSITE" id="PS50835"/>
    </source>
</evidence>
<name>A0A3B4XB11_SERLL</name>
<reference evidence="3" key="1">
    <citation type="submission" date="2025-08" db="UniProtKB">
        <authorList>
            <consortium name="Ensembl"/>
        </authorList>
    </citation>
    <scope>IDENTIFICATION</scope>
</reference>
<dbReference type="SMART" id="SM00407">
    <property type="entry name" value="IGc1"/>
    <property type="match status" value="1"/>
</dbReference>
<dbReference type="Pfam" id="PF07654">
    <property type="entry name" value="C1-set"/>
    <property type="match status" value="1"/>
</dbReference>
<dbReference type="AlphaFoldDB" id="A0A3B4XB11"/>
<dbReference type="Ensembl" id="ENSSLDT00000013611.1">
    <property type="protein sequence ID" value="ENSSLDP00000013132.1"/>
    <property type="gene ID" value="ENSSLDG00000010459.1"/>
</dbReference>
<reference evidence="3" key="2">
    <citation type="submission" date="2025-09" db="UniProtKB">
        <authorList>
            <consortium name="Ensembl"/>
        </authorList>
    </citation>
    <scope>IDENTIFICATION</scope>
</reference>
<dbReference type="GeneTree" id="ENSGT00940000177284"/>
<dbReference type="InterPro" id="IPR050380">
    <property type="entry name" value="Immune_Resp_Modulators"/>
</dbReference>
<dbReference type="CDD" id="cd00098">
    <property type="entry name" value="IgC1"/>
    <property type="match status" value="1"/>
</dbReference>
<dbReference type="STRING" id="1841481.ENSSLDP00000013132"/>
<evidence type="ECO:0000256" key="1">
    <source>
        <dbReference type="ARBA" id="ARBA00023319"/>
    </source>
</evidence>
<proteinExistence type="predicted"/>
<dbReference type="PROSITE" id="PS50835">
    <property type="entry name" value="IG_LIKE"/>
    <property type="match status" value="1"/>
</dbReference>
<organism evidence="3 4">
    <name type="scientific">Seriola lalandi dorsalis</name>
    <dbReference type="NCBI Taxonomy" id="1841481"/>
    <lineage>
        <taxon>Eukaryota</taxon>
        <taxon>Metazoa</taxon>
        <taxon>Chordata</taxon>
        <taxon>Craniata</taxon>
        <taxon>Vertebrata</taxon>
        <taxon>Euteleostomi</taxon>
        <taxon>Actinopterygii</taxon>
        <taxon>Neopterygii</taxon>
        <taxon>Teleostei</taxon>
        <taxon>Neoteleostei</taxon>
        <taxon>Acanthomorphata</taxon>
        <taxon>Carangaria</taxon>
        <taxon>Carangiformes</taxon>
        <taxon>Carangidae</taxon>
        <taxon>Seriola</taxon>
    </lineage>
</organism>
<dbReference type="InterPro" id="IPR007110">
    <property type="entry name" value="Ig-like_dom"/>
</dbReference>
<accession>A0A3B4XB11</accession>